<evidence type="ECO:0000256" key="2">
    <source>
        <dbReference type="ARBA" id="ARBA00005528"/>
    </source>
</evidence>
<keyword evidence="5 10" id="KW-0489">Methyltransferase</keyword>
<evidence type="ECO:0000256" key="3">
    <source>
        <dbReference type="ARBA" id="ARBA00022490"/>
    </source>
</evidence>
<dbReference type="EC" id="2.1.1.193" evidence="10"/>
<proteinExistence type="inferred from homology"/>
<dbReference type="InterPro" id="IPR046886">
    <property type="entry name" value="RsmE_MTase_dom"/>
</dbReference>
<reference evidence="13 14" key="1">
    <citation type="submission" date="2016-10" db="EMBL/GenBank/DDBJ databases">
        <authorList>
            <person name="de Groot N.N."/>
        </authorList>
    </citation>
    <scope>NUCLEOTIDE SEQUENCE [LARGE SCALE GENOMIC DNA]</scope>
    <source>
        <strain evidence="13 14">CGMCC 1.7005</strain>
    </source>
</reference>
<comment type="subcellular location">
    <subcellularLocation>
        <location evidence="1 10">Cytoplasm</location>
    </subcellularLocation>
</comment>
<evidence type="ECO:0000313" key="14">
    <source>
        <dbReference type="Proteomes" id="UP000236454"/>
    </source>
</evidence>
<keyword evidence="14" id="KW-1185">Reference proteome</keyword>
<evidence type="ECO:0000259" key="11">
    <source>
        <dbReference type="Pfam" id="PF04452"/>
    </source>
</evidence>
<dbReference type="RefSeq" id="WP_090246956.1">
    <property type="nucleotide sequence ID" value="NZ_FPAS01000001.1"/>
</dbReference>
<comment type="function">
    <text evidence="8 10">Specifically methylates the N3 position of the uracil ring of uridine 1498 (m3U1498) in 16S rRNA. Acts on the fully assembled 30S ribosomal subunit.</text>
</comment>
<dbReference type="Pfam" id="PF20260">
    <property type="entry name" value="PUA_4"/>
    <property type="match status" value="1"/>
</dbReference>
<dbReference type="InterPro" id="IPR006700">
    <property type="entry name" value="RsmE"/>
</dbReference>
<dbReference type="InterPro" id="IPR015947">
    <property type="entry name" value="PUA-like_sf"/>
</dbReference>
<dbReference type="InterPro" id="IPR029026">
    <property type="entry name" value="tRNA_m1G_MTases_N"/>
</dbReference>
<keyword evidence="3 10" id="KW-0963">Cytoplasm</keyword>
<feature type="domain" description="Ribosomal RNA small subunit methyltransferase E PUA-like" evidence="12">
    <location>
        <begin position="21"/>
        <end position="64"/>
    </location>
</feature>
<evidence type="ECO:0000256" key="1">
    <source>
        <dbReference type="ARBA" id="ARBA00004496"/>
    </source>
</evidence>
<dbReference type="Gene3D" id="3.40.1280.10">
    <property type="match status" value="1"/>
</dbReference>
<dbReference type="STRING" id="477690.SAMN05216474_0958"/>
<dbReference type="PIRSF" id="PIRSF015601">
    <property type="entry name" value="MTase_slr0722"/>
    <property type="match status" value="1"/>
</dbReference>
<dbReference type="InterPro" id="IPR029028">
    <property type="entry name" value="Alpha/beta_knot_MTases"/>
</dbReference>
<dbReference type="CDD" id="cd18084">
    <property type="entry name" value="RsmE-like"/>
    <property type="match status" value="1"/>
</dbReference>
<accession>A0A1I6YK02</accession>
<name>A0A1I6YK02_9FLAO</name>
<keyword evidence="6 10" id="KW-0808">Transferase</keyword>
<evidence type="ECO:0000313" key="13">
    <source>
        <dbReference type="EMBL" id="SFT50772.1"/>
    </source>
</evidence>
<dbReference type="GO" id="GO:0070475">
    <property type="term" value="P:rRNA base methylation"/>
    <property type="evidence" value="ECO:0007669"/>
    <property type="project" value="TreeGrafter"/>
</dbReference>
<evidence type="ECO:0000259" key="12">
    <source>
        <dbReference type="Pfam" id="PF20260"/>
    </source>
</evidence>
<dbReference type="OrthoDB" id="9815641at2"/>
<evidence type="ECO:0000256" key="5">
    <source>
        <dbReference type="ARBA" id="ARBA00022603"/>
    </source>
</evidence>
<comment type="catalytic activity">
    <reaction evidence="9 10">
        <text>uridine(1498) in 16S rRNA + S-adenosyl-L-methionine = N(3)-methyluridine(1498) in 16S rRNA + S-adenosyl-L-homocysteine + H(+)</text>
        <dbReference type="Rhea" id="RHEA:42920"/>
        <dbReference type="Rhea" id="RHEA-COMP:10283"/>
        <dbReference type="Rhea" id="RHEA-COMP:10284"/>
        <dbReference type="ChEBI" id="CHEBI:15378"/>
        <dbReference type="ChEBI" id="CHEBI:57856"/>
        <dbReference type="ChEBI" id="CHEBI:59789"/>
        <dbReference type="ChEBI" id="CHEBI:65315"/>
        <dbReference type="ChEBI" id="CHEBI:74502"/>
        <dbReference type="EC" id="2.1.1.193"/>
    </reaction>
</comment>
<dbReference type="Gene3D" id="2.40.240.20">
    <property type="entry name" value="Hypothetical PUA domain-like, domain 1"/>
    <property type="match status" value="1"/>
</dbReference>
<dbReference type="SUPFAM" id="SSF88697">
    <property type="entry name" value="PUA domain-like"/>
    <property type="match status" value="1"/>
</dbReference>
<dbReference type="NCBIfam" id="TIGR00046">
    <property type="entry name" value="RsmE family RNA methyltransferase"/>
    <property type="match status" value="1"/>
</dbReference>
<protein>
    <recommendedName>
        <fullName evidence="10">Ribosomal RNA small subunit methyltransferase E</fullName>
        <ecNumber evidence="10">2.1.1.193</ecNumber>
    </recommendedName>
</protein>
<evidence type="ECO:0000256" key="8">
    <source>
        <dbReference type="ARBA" id="ARBA00025699"/>
    </source>
</evidence>
<gene>
    <name evidence="13" type="ORF">SAMN05216474_0958</name>
</gene>
<evidence type="ECO:0000256" key="7">
    <source>
        <dbReference type="ARBA" id="ARBA00022691"/>
    </source>
</evidence>
<dbReference type="InterPro" id="IPR046887">
    <property type="entry name" value="RsmE_PUA-like"/>
</dbReference>
<dbReference type="SUPFAM" id="SSF75217">
    <property type="entry name" value="alpha/beta knot"/>
    <property type="match status" value="1"/>
</dbReference>
<dbReference type="GO" id="GO:0070042">
    <property type="term" value="F:rRNA (uridine-N3-)-methyltransferase activity"/>
    <property type="evidence" value="ECO:0007669"/>
    <property type="project" value="TreeGrafter"/>
</dbReference>
<dbReference type="Proteomes" id="UP000236454">
    <property type="component" value="Unassembled WGS sequence"/>
</dbReference>
<organism evidence="13 14">
    <name type="scientific">Lishizhenia tianjinensis</name>
    <dbReference type="NCBI Taxonomy" id="477690"/>
    <lineage>
        <taxon>Bacteria</taxon>
        <taxon>Pseudomonadati</taxon>
        <taxon>Bacteroidota</taxon>
        <taxon>Flavobacteriia</taxon>
        <taxon>Flavobacteriales</taxon>
        <taxon>Crocinitomicaceae</taxon>
        <taxon>Lishizhenia</taxon>
    </lineage>
</organism>
<dbReference type="PANTHER" id="PTHR30027">
    <property type="entry name" value="RIBOSOMAL RNA SMALL SUBUNIT METHYLTRANSFERASE E"/>
    <property type="match status" value="1"/>
</dbReference>
<dbReference type="GO" id="GO:0005737">
    <property type="term" value="C:cytoplasm"/>
    <property type="evidence" value="ECO:0007669"/>
    <property type="project" value="UniProtKB-SubCell"/>
</dbReference>
<feature type="domain" description="Ribosomal RNA small subunit methyltransferase E methyltransferase" evidence="11">
    <location>
        <begin position="74"/>
        <end position="225"/>
    </location>
</feature>
<evidence type="ECO:0000256" key="9">
    <source>
        <dbReference type="ARBA" id="ARBA00047944"/>
    </source>
</evidence>
<dbReference type="Pfam" id="PF04452">
    <property type="entry name" value="Methyltrans_RNA"/>
    <property type="match status" value="1"/>
</dbReference>
<evidence type="ECO:0000256" key="4">
    <source>
        <dbReference type="ARBA" id="ARBA00022552"/>
    </source>
</evidence>
<dbReference type="AlphaFoldDB" id="A0A1I6YK02"/>
<keyword evidence="4 10" id="KW-0698">rRNA processing</keyword>
<evidence type="ECO:0000256" key="6">
    <source>
        <dbReference type="ARBA" id="ARBA00022679"/>
    </source>
</evidence>
<sequence length="234" mass="26530">MRQFYLPELTKENTRFTLPIEESKHISRVLRMKNGDEIQLLNGKGLVAVAAITDNNPKATEVDILRFEEFPLPAEEIHIAIAPTKNNDRIEYFLEKATEIGVTKVSLLLTDNAERNKVKLDRFEKIFVSAMKQSKRVHLPILEDLVKTKDFINAHPNGLIAHCYEDTKTNIFTSFKAQSCPIIIGPEGDFSEQELALAKEKGYTPITLGENRLRTETAGLYAVTVARLWLDMNS</sequence>
<dbReference type="EMBL" id="FPAS01000001">
    <property type="protein sequence ID" value="SFT50772.1"/>
    <property type="molecule type" value="Genomic_DNA"/>
</dbReference>
<dbReference type="PANTHER" id="PTHR30027:SF3">
    <property type="entry name" value="16S RRNA (URACIL(1498)-N(3))-METHYLTRANSFERASE"/>
    <property type="match status" value="1"/>
</dbReference>
<evidence type="ECO:0000256" key="10">
    <source>
        <dbReference type="PIRNR" id="PIRNR015601"/>
    </source>
</evidence>
<comment type="similarity">
    <text evidence="2 10">Belongs to the RNA methyltransferase RsmE family.</text>
</comment>
<keyword evidence="7 10" id="KW-0949">S-adenosyl-L-methionine</keyword>